<feature type="region of interest" description="Disordered" evidence="1">
    <location>
        <begin position="319"/>
        <end position="554"/>
    </location>
</feature>
<feature type="compositionally biased region" description="Pro residues" evidence="1">
    <location>
        <begin position="410"/>
        <end position="449"/>
    </location>
</feature>
<dbReference type="InterPro" id="IPR057746">
    <property type="entry name" value="CpnT-like_N"/>
</dbReference>
<evidence type="ECO:0000313" key="4">
    <source>
        <dbReference type="Proteomes" id="UP000578686"/>
    </source>
</evidence>
<feature type="compositionally biased region" description="Polar residues" evidence="1">
    <location>
        <begin position="957"/>
        <end position="975"/>
    </location>
</feature>
<evidence type="ECO:0000256" key="1">
    <source>
        <dbReference type="SAM" id="MobiDB-lite"/>
    </source>
</evidence>
<feature type="compositionally biased region" description="Gly residues" evidence="1">
    <location>
        <begin position="332"/>
        <end position="346"/>
    </location>
</feature>
<dbReference type="PANTHER" id="PTHR24216">
    <property type="entry name" value="PAXILLIN-RELATED"/>
    <property type="match status" value="1"/>
</dbReference>
<feature type="compositionally biased region" description="Pro residues" evidence="1">
    <location>
        <begin position="361"/>
        <end position="387"/>
    </location>
</feature>
<feature type="compositionally biased region" description="Pro residues" evidence="1">
    <location>
        <begin position="480"/>
        <end position="502"/>
    </location>
</feature>
<reference evidence="3 4" key="1">
    <citation type="submission" date="2020-03" db="EMBL/GenBank/DDBJ databases">
        <title>Draft genome of Streptomyces sp. ventii, isolated from the Axial Seamount in the Pacific Ocean, and resequencing of the two type strains Streptomyces lonarensis strain NCL 716 and Streptomyces bohaiensis strain 11A07.</title>
        <authorList>
            <person name="Loughran R.M."/>
            <person name="Pfannmuller K.M."/>
            <person name="Wasson B.J."/>
            <person name="Deadmond M.C."/>
            <person name="Paddock B.E."/>
            <person name="Koyack M.J."/>
            <person name="Gallegos D.A."/>
            <person name="Mitchell E.A."/>
            <person name="Ushijima B."/>
            <person name="Saw J.H."/>
            <person name="Mcphail K.L."/>
            <person name="Videau P."/>
        </authorList>
    </citation>
    <scope>NUCLEOTIDE SEQUENCE [LARGE SCALE GENOMIC DNA]</scope>
    <source>
        <strain evidence="3 4">NCL716</strain>
    </source>
</reference>
<dbReference type="PANTHER" id="PTHR24216:SF65">
    <property type="entry name" value="PAXILLIN-LIKE PROTEIN 1"/>
    <property type="match status" value="1"/>
</dbReference>
<name>A0A7X6D1P4_9ACTN</name>
<feature type="compositionally biased region" description="Polar residues" evidence="1">
    <location>
        <begin position="689"/>
        <end position="707"/>
    </location>
</feature>
<organism evidence="3 4">
    <name type="scientific">Streptomyces lonarensis</name>
    <dbReference type="NCBI Taxonomy" id="700599"/>
    <lineage>
        <taxon>Bacteria</taxon>
        <taxon>Bacillati</taxon>
        <taxon>Actinomycetota</taxon>
        <taxon>Actinomycetes</taxon>
        <taxon>Kitasatosporales</taxon>
        <taxon>Streptomycetaceae</taxon>
        <taxon>Streptomyces</taxon>
    </lineage>
</organism>
<protein>
    <recommendedName>
        <fullName evidence="2">Outer membrane channel protein CpnT-like N-terminal domain-containing protein</fullName>
    </recommendedName>
</protein>
<feature type="compositionally biased region" description="Low complexity" evidence="1">
    <location>
        <begin position="570"/>
        <end position="584"/>
    </location>
</feature>
<gene>
    <name evidence="3" type="ORF">HCN56_13295</name>
</gene>
<dbReference type="Proteomes" id="UP000578686">
    <property type="component" value="Unassembled WGS sequence"/>
</dbReference>
<evidence type="ECO:0000313" key="3">
    <source>
        <dbReference type="EMBL" id="NJQ06532.1"/>
    </source>
</evidence>
<dbReference type="Pfam" id="PF25547">
    <property type="entry name" value="WXG100_2"/>
    <property type="match status" value="1"/>
</dbReference>
<dbReference type="EMBL" id="JAAVJD010000091">
    <property type="protein sequence ID" value="NJQ06532.1"/>
    <property type="molecule type" value="Genomic_DNA"/>
</dbReference>
<accession>A0A7X6D1P4</accession>
<evidence type="ECO:0000259" key="2">
    <source>
        <dbReference type="Pfam" id="PF25547"/>
    </source>
</evidence>
<feature type="region of interest" description="Disordered" evidence="1">
    <location>
        <begin position="2143"/>
        <end position="2211"/>
    </location>
</feature>
<feature type="compositionally biased region" description="Basic and acidic residues" evidence="1">
    <location>
        <begin position="710"/>
        <end position="732"/>
    </location>
</feature>
<feature type="non-terminal residue" evidence="3">
    <location>
        <position position="2466"/>
    </location>
</feature>
<sequence>MVPDSIEFPPDVRRMLFVLIGHMPLTGSSDMAYANRSPFERLADDVDRVRGRLRSMMTQVDGALPPHVAQQFKDAVRVLTDPTGNDRLGDFSAQLRGGLAQNQVTQSRNIMEAKWQIIAEIIMLLAQLALLAALSFFTGGTSMTQAIIAKTRSTLTVLLVMQRLSANGMLFPTITSALQEAVITFATRIAMIRLNKGDRAPGGIDWGAVGKAALFGFAGGLLTAGIYKALPNPFRAGPDSSGWVNFTGEVPKAFVSEGLGDATSETLINGLYDGVWDFNPMSLVGGGLAGISGLAMETGIFLAGQKGFDHFFKPRPDGMDVNGGVNDPSRVGLGGPTPNGVPGGGLVNPAPTAPDGLGPKATPPPVPAPPLTPPPVVPSVGDMPPPYSATTFPSPSPVDPAVAEKKTAIPTPPPVTTPVPPPPVPTPSPPPGFVAPPPYTALPPVPPASQAPWVNSPVVDTAPAPEGPVNRAPGAEPIPGSVPPPVNLAPPLTVPTPPPVSTPSPADTTVPNPPLVNGPGAVSPPTAPLPVGAPPLLPPATLTPPPLVTPPATLTPPPVTPVVAPPVTTPVTTPPVVTTPVTTPVTPPPVVTAPGTTPPAVTTPPATDRTAPGPVPPETVADIPPVTTEPPATTTPPPVADSGPVNTPERAPVATPPPAETGGETARRPVTESAGPSTLPPPPVRLDTPDQTPAPGTQPRGDQQNPNHPADVRPSDPAPDRTADDRADRGPDEAAAPSPRTPVPVAADGTALPVADPVRPEQWQPHRADAPAPTVVVVPAPGDAAATQQPGQRPEPIARTTVQRVQADDGRWVRTVTVEIPVHTGDGVTPGQVPEIEQRLRDLTDQHVNHGLLLPETGDQLHVDLRLVPAPNATTDAVVLTASPVPTASDSTTLHTYLPAPGTPPADGARLRLGADHAALTQVLRHAGLDTTGPAATQSGPATPPPAVRPEHLRTVDTLTTPAQKSSTAPTSNRTPEPVVEPTGPATRVATATISTTALAAPGPHTNDSFKDLLADAAGPDITSYAYYSELIQTLGDVKSAFEPHQYNLEAITRQILGMKADAPVGMADIIEALEWSGQAHMHNEAGTVADIASYVLDMKTQPNSPRSEVDEAALAQQHIEQHVPELATWADTPAADAAYTHMTRDGNLWQLARARHGYPQGRALIAQMSQENLRDLNNEIGTAQDWRQDVRTRLEQALTNRVLHHYTTADRVTTMLAPGNGVMKSKLKLMLDTAGMAENNTPELDKVEFANDGFVFFFLADPNAPFRDSRFAQGSGGPARITVPQSRLTDSGWLMVTDFYDREWPTLRADADGNLLSYRRDTESKAHSPEAKLHDAGIHTKNRWNRGKNAEFNDGVKLSAIDLHNAARNNPDFTPGDIKDIVAFAKTYQETKDGLAATGDWETLQQHNTARDQHLATSQRFDRQVRRYYPHITGFIDYSTEGGTTRHIDGEARDGKEPARTNNQFTDRADQLRNNILAGPHIIPGLAARGVLEILRIEQQGGHQTLVDQLKNMTGDQLVDTLMKDFIRPQVMISDTVPITHDNIQYPPTTNTTTSTTALAAPGPHNNDTFKDLLADAAGPDIVDHPQFDQMVETLERLRPAFEPHGYNLPAITREIINVEADHPIGQTEVAYALMWAAQANTYGKAGSVAEIATHALAQEALAQEHIVTHVPALADWAQSPAAQLAYNQMADWGNLWRDALFGGYPGGRALIARMSHDNLWDMRLEIGPQEGWHQDLRARVEQALSNRVLHHYTTADRVETMLAPGQSHEIKSKYQLVHNAPESSNPAENNTPEFDEIEFANDSFVFFFLADADAPFRGSRFGEGGAGPARIAVSQQPLSDEGWIMLTDFADREWPTLRADADGNLLSYRRDALPETASPEARMWAAQQEIIDIWNDGLGALYRTAYELSSDLSDNFATDADHVSPEATAKIVKLAEVNREIREKLLSYDDGRGRLDRIAHDLSTDLSDAFADDSGYLSPEIVGKIVEFAAINREIREQLRATGEWDTLQGLASEREANRDLGLRFDRQVRRYWPQMIYSAASNWSYPMRGGTTRHIDGEARDGKEPARANNQFSDRADQLRNNVLAGPHIVPGLATRALLEIVRIERQGGNQALVDRLKNMTGDQLVDTLMKDFIRPQVMVPGPVPITRDDIQYPPGTSRPAVTPPDGTSSPSPSPAPGRSDRQVADHGVSASGIAAGPDPMRPLSTHPDVLAVDSWTPTERETHATDPTWVHTKAQQLPPEDFAHLAAALMVTTTTGVEQPISATRETRRVLADMLRNTDLTTQLLLDGRARIIIIPRHQRLTDTPEFAHLAGTHTPSGDPWDTTRGITLDNGLLAIGEENVLGTTSTLPTHTDGYSTLTHEIAHTLHHHLHTTPTTTPDTLLPHAPTIIRAAFQAALTLGDSPNGPTRAQNPDGTWTETNYVLRQPTEHEFFAQLTNTWLGTNAGHDRYTGLPMHNTQQWVH</sequence>
<feature type="compositionally biased region" description="Low complexity" evidence="1">
    <location>
        <begin position="592"/>
        <end position="607"/>
    </location>
</feature>
<feature type="region of interest" description="Disordered" evidence="1">
    <location>
        <begin position="930"/>
        <end position="984"/>
    </location>
</feature>
<keyword evidence="4" id="KW-1185">Reference proteome</keyword>
<feature type="compositionally biased region" description="Pro residues" evidence="1">
    <location>
        <begin position="525"/>
        <end position="554"/>
    </location>
</feature>
<proteinExistence type="predicted"/>
<feature type="region of interest" description="Disordered" evidence="1">
    <location>
        <begin position="570"/>
        <end position="766"/>
    </location>
</feature>
<comment type="caution">
    <text evidence="3">The sequence shown here is derived from an EMBL/GenBank/DDBJ whole genome shotgun (WGS) entry which is preliminary data.</text>
</comment>
<feature type="domain" description="Outer membrane channel protein CpnT-like N-terminal" evidence="2">
    <location>
        <begin position="37"/>
        <end position="151"/>
    </location>
</feature>